<dbReference type="SUPFAM" id="SSF54593">
    <property type="entry name" value="Glyoxalase/Bleomycin resistance protein/Dihydroxybiphenyl dioxygenase"/>
    <property type="match status" value="1"/>
</dbReference>
<comment type="caution">
    <text evidence="1">The sequence shown here is derived from an EMBL/GenBank/DDBJ whole genome shotgun (WGS) entry which is preliminary data.</text>
</comment>
<dbReference type="InterPro" id="IPR029068">
    <property type="entry name" value="Glyas_Bleomycin-R_OHBP_Dase"/>
</dbReference>
<reference evidence="2" key="1">
    <citation type="journal article" date="2019" name="Int. J. Syst. Evol. Microbiol.">
        <title>The Global Catalogue of Microorganisms (GCM) 10K type strain sequencing project: providing services to taxonomists for standard genome sequencing and annotation.</title>
        <authorList>
            <consortium name="The Broad Institute Genomics Platform"/>
            <consortium name="The Broad Institute Genome Sequencing Center for Infectious Disease"/>
            <person name="Wu L."/>
            <person name="Ma J."/>
        </authorList>
    </citation>
    <scope>NUCLEOTIDE SEQUENCE [LARGE SCALE GENOMIC DNA]</scope>
    <source>
        <strain evidence="2">KCTC 42964</strain>
    </source>
</reference>
<dbReference type="EMBL" id="JBHRTR010000005">
    <property type="protein sequence ID" value="MFC3225962.1"/>
    <property type="molecule type" value="Genomic_DNA"/>
</dbReference>
<name>A0ABV7KV60_9PROT</name>
<gene>
    <name evidence="1" type="ORF">ACFOGJ_01885</name>
</gene>
<proteinExistence type="predicted"/>
<dbReference type="Proteomes" id="UP001595528">
    <property type="component" value="Unassembled WGS sequence"/>
</dbReference>
<keyword evidence="2" id="KW-1185">Reference proteome</keyword>
<sequence length="133" mass="14831">MPQRNGVEMVFHHMGIPTHVPQPGERYSAAFGLYTSDVTECRGLKVQYHRFEADSCLHPLMQTVPHAAFKVDDLERAVAGATLILGPYEPLPHYRVAVIDDGGVPIEFIETALTDEEIWASADANELRLPGYR</sequence>
<evidence type="ECO:0000313" key="1">
    <source>
        <dbReference type="EMBL" id="MFC3225962.1"/>
    </source>
</evidence>
<accession>A0ABV7KV60</accession>
<evidence type="ECO:0000313" key="2">
    <source>
        <dbReference type="Proteomes" id="UP001595528"/>
    </source>
</evidence>
<organism evidence="1 2">
    <name type="scientific">Marinibaculum pumilum</name>
    <dbReference type="NCBI Taxonomy" id="1766165"/>
    <lineage>
        <taxon>Bacteria</taxon>
        <taxon>Pseudomonadati</taxon>
        <taxon>Pseudomonadota</taxon>
        <taxon>Alphaproteobacteria</taxon>
        <taxon>Rhodospirillales</taxon>
        <taxon>Rhodospirillaceae</taxon>
        <taxon>Marinibaculum</taxon>
    </lineage>
</organism>
<dbReference type="RefSeq" id="WP_379897705.1">
    <property type="nucleotide sequence ID" value="NZ_JBHRTR010000005.1"/>
</dbReference>
<protein>
    <submittedName>
        <fullName evidence="1">VOC family protein</fullName>
    </submittedName>
</protein>